<evidence type="ECO:0000313" key="1">
    <source>
        <dbReference type="EnsemblMetazoa" id="PPA31909.1"/>
    </source>
</evidence>
<dbReference type="EnsemblMetazoa" id="PPA31909.1">
    <property type="protein sequence ID" value="PPA31909.1"/>
    <property type="gene ID" value="WBGene00204773"/>
</dbReference>
<organism evidence="1 2">
    <name type="scientific">Pristionchus pacificus</name>
    <name type="common">Parasitic nematode worm</name>
    <dbReference type="NCBI Taxonomy" id="54126"/>
    <lineage>
        <taxon>Eukaryota</taxon>
        <taxon>Metazoa</taxon>
        <taxon>Ecdysozoa</taxon>
        <taxon>Nematoda</taxon>
        <taxon>Chromadorea</taxon>
        <taxon>Rhabditida</taxon>
        <taxon>Rhabditina</taxon>
        <taxon>Diplogasteromorpha</taxon>
        <taxon>Diplogasteroidea</taxon>
        <taxon>Neodiplogasteridae</taxon>
        <taxon>Pristionchus</taxon>
    </lineage>
</organism>
<sequence>MITEFRNSPVFDLRRPAVMAVSIDEYVNSWCEECERKNIVGCCSCRKTTLDGTTRRMKNDLTQDVTDLLSINTFWLLFDDPHDEIPHNEDEIVEDEKTRKLEEENQRLKRERDQLAAREAEVERKYRRLLIKVGREVE</sequence>
<proteinExistence type="predicted"/>
<evidence type="ECO:0000313" key="2">
    <source>
        <dbReference type="Proteomes" id="UP000005239"/>
    </source>
</evidence>
<reference evidence="1" key="2">
    <citation type="submission" date="2022-06" db="UniProtKB">
        <authorList>
            <consortium name="EnsemblMetazoa"/>
        </authorList>
    </citation>
    <scope>IDENTIFICATION</scope>
    <source>
        <strain evidence="1">PS312</strain>
    </source>
</reference>
<dbReference type="AlphaFoldDB" id="A0A2A6CD73"/>
<name>A0A2A6CD73_PRIPA</name>
<reference evidence="2" key="1">
    <citation type="journal article" date="2008" name="Nat. Genet.">
        <title>The Pristionchus pacificus genome provides a unique perspective on nematode lifestyle and parasitism.</title>
        <authorList>
            <person name="Dieterich C."/>
            <person name="Clifton S.W."/>
            <person name="Schuster L.N."/>
            <person name="Chinwalla A."/>
            <person name="Delehaunty K."/>
            <person name="Dinkelacker I."/>
            <person name="Fulton L."/>
            <person name="Fulton R."/>
            <person name="Godfrey J."/>
            <person name="Minx P."/>
            <person name="Mitreva M."/>
            <person name="Roeseler W."/>
            <person name="Tian H."/>
            <person name="Witte H."/>
            <person name="Yang S.P."/>
            <person name="Wilson R.K."/>
            <person name="Sommer R.J."/>
        </authorList>
    </citation>
    <scope>NUCLEOTIDE SEQUENCE [LARGE SCALE GENOMIC DNA]</scope>
    <source>
        <strain evidence="2">PS312</strain>
    </source>
</reference>
<accession>A0A2A6CD73</accession>
<protein>
    <submittedName>
        <fullName evidence="1">Uncharacterized protein</fullName>
    </submittedName>
</protein>
<dbReference type="Proteomes" id="UP000005239">
    <property type="component" value="Unassembled WGS sequence"/>
</dbReference>
<gene>
    <name evidence="1" type="primary">WBGene00204773</name>
</gene>
<accession>A0A8R1YLX1</accession>
<keyword evidence="2" id="KW-1185">Reference proteome</keyword>